<evidence type="ECO:0000256" key="4">
    <source>
        <dbReference type="ARBA" id="ARBA00023163"/>
    </source>
</evidence>
<keyword evidence="3" id="KW-0731">Sigma factor</keyword>
<dbReference type="EMBL" id="SNVV01000028">
    <property type="protein sequence ID" value="TDN46052.1"/>
    <property type="molecule type" value="Genomic_DNA"/>
</dbReference>
<dbReference type="InterPro" id="IPR013325">
    <property type="entry name" value="RNA_pol_sigma_r2"/>
</dbReference>
<proteinExistence type="inferred from homology"/>
<keyword evidence="2" id="KW-0805">Transcription regulation</keyword>
<dbReference type="InterPro" id="IPR013249">
    <property type="entry name" value="RNA_pol_sigma70_r4_t2"/>
</dbReference>
<evidence type="ECO:0000256" key="2">
    <source>
        <dbReference type="ARBA" id="ARBA00023015"/>
    </source>
</evidence>
<dbReference type="GO" id="GO:0006352">
    <property type="term" value="P:DNA-templated transcription initiation"/>
    <property type="evidence" value="ECO:0007669"/>
    <property type="project" value="InterPro"/>
</dbReference>
<dbReference type="NCBIfam" id="NF009180">
    <property type="entry name" value="PRK12528.1"/>
    <property type="match status" value="1"/>
</dbReference>
<evidence type="ECO:0000313" key="8">
    <source>
        <dbReference type="Proteomes" id="UP000295129"/>
    </source>
</evidence>
<comment type="caution">
    <text evidence="7">The sequence shown here is derived from an EMBL/GenBank/DDBJ whole genome shotgun (WGS) entry which is preliminary data.</text>
</comment>
<dbReference type="PANTHER" id="PTHR43133">
    <property type="entry name" value="RNA POLYMERASE ECF-TYPE SIGMA FACTO"/>
    <property type="match status" value="1"/>
</dbReference>
<evidence type="ECO:0000259" key="5">
    <source>
        <dbReference type="Pfam" id="PF04542"/>
    </source>
</evidence>
<protein>
    <submittedName>
        <fullName evidence="7">RNA polymerase sigma-70 factor (ECF subfamily)</fullName>
    </submittedName>
</protein>
<dbReference type="InterPro" id="IPR013324">
    <property type="entry name" value="RNA_pol_sigma_r3/r4-like"/>
</dbReference>
<dbReference type="OrthoDB" id="8536462at2"/>
<dbReference type="Gene3D" id="1.10.1740.10">
    <property type="match status" value="1"/>
</dbReference>
<dbReference type="InterPro" id="IPR014284">
    <property type="entry name" value="RNA_pol_sigma-70_dom"/>
</dbReference>
<keyword evidence="8" id="KW-1185">Reference proteome</keyword>
<dbReference type="GO" id="GO:0016987">
    <property type="term" value="F:sigma factor activity"/>
    <property type="evidence" value="ECO:0007669"/>
    <property type="project" value="UniProtKB-KW"/>
</dbReference>
<dbReference type="NCBIfam" id="TIGR02937">
    <property type="entry name" value="sigma70-ECF"/>
    <property type="match status" value="1"/>
</dbReference>
<evidence type="ECO:0000256" key="1">
    <source>
        <dbReference type="ARBA" id="ARBA00010641"/>
    </source>
</evidence>
<comment type="similarity">
    <text evidence="1">Belongs to the sigma-70 factor family. ECF subfamily.</text>
</comment>
<dbReference type="AlphaFoldDB" id="A0A4V3BLC5"/>
<keyword evidence="4" id="KW-0804">Transcription</keyword>
<reference evidence="7 8" key="1">
    <citation type="submission" date="2019-03" db="EMBL/GenBank/DDBJ databases">
        <title>Genomic Encyclopedia of Type Strains, Phase IV (KMG-IV): sequencing the most valuable type-strain genomes for metagenomic binning, comparative biology and taxonomic classification.</title>
        <authorList>
            <person name="Goeker M."/>
        </authorList>
    </citation>
    <scope>NUCLEOTIDE SEQUENCE [LARGE SCALE GENOMIC DNA]</scope>
    <source>
        <strain evidence="7 8">DSM 12121</strain>
    </source>
</reference>
<gene>
    <name evidence="7" type="ORF">C7389_12847</name>
</gene>
<dbReference type="Pfam" id="PF04542">
    <property type="entry name" value="Sigma70_r2"/>
    <property type="match status" value="1"/>
</dbReference>
<dbReference type="SUPFAM" id="SSF88946">
    <property type="entry name" value="Sigma2 domain of RNA polymerase sigma factors"/>
    <property type="match status" value="1"/>
</dbReference>
<dbReference type="SUPFAM" id="SSF88659">
    <property type="entry name" value="Sigma3 and sigma4 domains of RNA polymerase sigma factors"/>
    <property type="match status" value="1"/>
</dbReference>
<organism evidence="7 8">
    <name type="scientific">Azoarcus indigens</name>
    <dbReference type="NCBI Taxonomy" id="29545"/>
    <lineage>
        <taxon>Bacteria</taxon>
        <taxon>Pseudomonadati</taxon>
        <taxon>Pseudomonadota</taxon>
        <taxon>Betaproteobacteria</taxon>
        <taxon>Rhodocyclales</taxon>
        <taxon>Zoogloeaceae</taxon>
        <taxon>Azoarcus</taxon>
    </lineage>
</organism>
<dbReference type="Pfam" id="PF08281">
    <property type="entry name" value="Sigma70_r4_2"/>
    <property type="match status" value="1"/>
</dbReference>
<accession>A0A4V3BLC5</accession>
<evidence type="ECO:0000256" key="3">
    <source>
        <dbReference type="ARBA" id="ARBA00023082"/>
    </source>
</evidence>
<name>A0A4V3BLC5_9RHOO</name>
<dbReference type="Proteomes" id="UP000295129">
    <property type="component" value="Unassembled WGS sequence"/>
</dbReference>
<dbReference type="PANTHER" id="PTHR43133:SF63">
    <property type="entry name" value="RNA POLYMERASE SIGMA FACTOR FECI-RELATED"/>
    <property type="match status" value="1"/>
</dbReference>
<dbReference type="InterPro" id="IPR039425">
    <property type="entry name" value="RNA_pol_sigma-70-like"/>
</dbReference>
<evidence type="ECO:0000313" key="7">
    <source>
        <dbReference type="EMBL" id="TDN46052.1"/>
    </source>
</evidence>
<evidence type="ECO:0000259" key="6">
    <source>
        <dbReference type="Pfam" id="PF08281"/>
    </source>
</evidence>
<feature type="domain" description="RNA polymerase sigma factor 70 region 4 type 2" evidence="6">
    <location>
        <begin position="106"/>
        <end position="158"/>
    </location>
</feature>
<dbReference type="Gene3D" id="1.10.10.10">
    <property type="entry name" value="Winged helix-like DNA-binding domain superfamily/Winged helix DNA-binding domain"/>
    <property type="match status" value="1"/>
</dbReference>
<dbReference type="GO" id="GO:0003677">
    <property type="term" value="F:DNA binding"/>
    <property type="evidence" value="ECO:0007669"/>
    <property type="project" value="InterPro"/>
</dbReference>
<sequence length="174" mass="19568">MPAAPSVAKLYVDHHRWLHAWLRRKLGCTHLAADLTQDTFVRVLGARDIGHLNEPRAYLLTLAQRVLYSFWRRRDLENAWLDALAAQPESYAPSAEDYALVREAIETLDRLLDGLPLRARKVLLMNRLEEMTHTEIAKAIGVSLATVERDMKLALTHCYMAGLGAAAATPQARS</sequence>
<feature type="domain" description="RNA polymerase sigma-70 region 2" evidence="5">
    <location>
        <begin position="10"/>
        <end position="75"/>
    </location>
</feature>
<dbReference type="InterPro" id="IPR007627">
    <property type="entry name" value="RNA_pol_sigma70_r2"/>
</dbReference>
<dbReference type="RefSeq" id="WP_133594815.1">
    <property type="nucleotide sequence ID" value="NZ_SNVV01000028.1"/>
</dbReference>
<dbReference type="InterPro" id="IPR036388">
    <property type="entry name" value="WH-like_DNA-bd_sf"/>
</dbReference>